<dbReference type="eggNOG" id="COG0149">
    <property type="taxonomic scope" value="Bacteria"/>
</dbReference>
<dbReference type="InterPro" id="IPR035990">
    <property type="entry name" value="TIM_sf"/>
</dbReference>
<evidence type="ECO:0000256" key="1">
    <source>
        <dbReference type="ARBA" id="ARBA00004680"/>
    </source>
</evidence>
<dbReference type="GO" id="GO:0046166">
    <property type="term" value="P:glyceraldehyde-3-phosphate biosynthetic process"/>
    <property type="evidence" value="ECO:0007669"/>
    <property type="project" value="TreeGrafter"/>
</dbReference>
<dbReference type="GO" id="GO:0005829">
    <property type="term" value="C:cytosol"/>
    <property type="evidence" value="ECO:0007669"/>
    <property type="project" value="TreeGrafter"/>
</dbReference>
<dbReference type="HAMAP" id="MF_00147_B">
    <property type="entry name" value="TIM_B"/>
    <property type="match status" value="1"/>
</dbReference>
<protein>
    <recommendedName>
        <fullName evidence="8 9">Triosephosphate isomerase</fullName>
        <shortName evidence="8">TIM</shortName>
        <shortName evidence="8">TPI</shortName>
        <ecNumber evidence="8 9">5.3.1.1</ecNumber>
    </recommendedName>
    <alternativeName>
        <fullName evidence="8">Triose-phosphate isomerase</fullName>
    </alternativeName>
</protein>
<keyword evidence="7 8" id="KW-0413">Isomerase</keyword>
<comment type="similarity">
    <text evidence="3 8 9">Belongs to the triosephosphate isomerase family.</text>
</comment>
<evidence type="ECO:0000313" key="11">
    <source>
        <dbReference type="Proteomes" id="UP000015380"/>
    </source>
</evidence>
<comment type="pathway">
    <text evidence="1 8 9">Carbohydrate degradation; glycolysis; D-glyceraldehyde 3-phosphate from glycerone phosphate: step 1/1.</text>
</comment>
<comment type="pathway">
    <text evidence="2">Carbohydrate metabolism; erythritol degradation.</text>
</comment>
<dbReference type="FunFam" id="3.20.20.70:FF:000016">
    <property type="entry name" value="Triosephosphate isomerase"/>
    <property type="match status" value="1"/>
</dbReference>
<evidence type="ECO:0000256" key="4">
    <source>
        <dbReference type="ARBA" id="ARBA00022432"/>
    </source>
</evidence>
<dbReference type="KEGG" id="cza:CYCME_1016"/>
<comment type="catalytic activity">
    <reaction evidence="8 9">
        <text>D-glyceraldehyde 3-phosphate = dihydroxyacetone phosphate</text>
        <dbReference type="Rhea" id="RHEA:18585"/>
        <dbReference type="ChEBI" id="CHEBI:57642"/>
        <dbReference type="ChEBI" id="CHEBI:59776"/>
        <dbReference type="EC" id="5.3.1.1"/>
    </reaction>
</comment>
<comment type="pathway">
    <text evidence="8 9">Carbohydrate biosynthesis; gluconeogenesis.</text>
</comment>
<accession>S5T733</accession>
<dbReference type="InterPro" id="IPR020861">
    <property type="entry name" value="Triosephosphate_isomerase_AS"/>
</dbReference>
<reference evidence="10 11" key="1">
    <citation type="submission" date="2013-05" db="EMBL/GenBank/DDBJ databases">
        <title>Between feast and famine: a lifestyle of most important marine PAH-degrading bacterium Cycloclasticus sp. 7ME.</title>
        <authorList>
            <person name="Yakimov M.M."/>
            <person name="Messina E."/>
            <person name="Genovese M."/>
            <person name="Denaro R."/>
            <person name="Crisafi F."/>
            <person name="Russo D."/>
            <person name="Cappello S."/>
            <person name="Santisi S."/>
            <person name="Smedile F."/>
            <person name="Golyshina O.V."/>
            <person name="Tran H."/>
            <person name="Pieper D.H."/>
            <person name="Golyshin P.N."/>
            <person name="Giuliano L."/>
        </authorList>
    </citation>
    <scope>NUCLEOTIDE SEQUENCE [LARGE SCALE GENOMIC DNA]</scope>
    <source>
        <strain evidence="10 11">78-ME</strain>
    </source>
</reference>
<dbReference type="PANTHER" id="PTHR21139">
    <property type="entry name" value="TRIOSEPHOSPHATE ISOMERASE"/>
    <property type="match status" value="1"/>
</dbReference>
<sequence>MRRSLVIGNWKMNGSLDSTSEILRAIETTIDDKITCDIGVCVPFVYITAAQEITKPTVITIGAQTVSEYQPGAYTGEVSAHMLEDVGCSWVLIGHSERRTLFNEANAQLVKKVLAAQMTGVTPVYCVGETQEEYKSGATFDVIKDQVEALLNNSAVDLTQLVLAYEPVWAIGTGLTASPEEAQKVHAFIRALVSERDINAANMLRILYGGSVKPDNALSLFGQKDIDGGLIGGASLDAKAFVSICQKA</sequence>
<gene>
    <name evidence="8 10" type="primary">tpiA</name>
    <name evidence="10" type="ORF">CYCME_1016</name>
</gene>
<name>S5T733_9GAMM</name>
<dbReference type="AlphaFoldDB" id="S5T733"/>
<dbReference type="InterPro" id="IPR000652">
    <property type="entry name" value="Triosephosphate_isomerase"/>
</dbReference>
<dbReference type="HOGENOM" id="CLU_024251_2_1_6"/>
<comment type="subunit">
    <text evidence="8 9">Homodimer.</text>
</comment>
<dbReference type="Gene3D" id="3.20.20.70">
    <property type="entry name" value="Aldolase class I"/>
    <property type="match status" value="1"/>
</dbReference>
<dbReference type="NCBIfam" id="TIGR00419">
    <property type="entry name" value="tim"/>
    <property type="match status" value="1"/>
</dbReference>
<comment type="subcellular location">
    <subcellularLocation>
        <location evidence="8 9">Cytoplasm</location>
    </subcellularLocation>
</comment>
<evidence type="ECO:0000256" key="9">
    <source>
        <dbReference type="RuleBase" id="RU363013"/>
    </source>
</evidence>
<evidence type="ECO:0000256" key="6">
    <source>
        <dbReference type="ARBA" id="ARBA00023152"/>
    </source>
</evidence>
<dbReference type="InterPro" id="IPR022896">
    <property type="entry name" value="TrioseP_Isoase_bac/euk"/>
</dbReference>
<dbReference type="PROSITE" id="PS51440">
    <property type="entry name" value="TIM_2"/>
    <property type="match status" value="1"/>
</dbReference>
<dbReference type="PATRIC" id="fig|1198232.3.peg.1019"/>
<feature type="binding site" evidence="8">
    <location>
        <position position="172"/>
    </location>
    <ligand>
        <name>substrate</name>
    </ligand>
</feature>
<feature type="binding site" evidence="8">
    <location>
        <position position="211"/>
    </location>
    <ligand>
        <name>substrate</name>
    </ligand>
</feature>
<feature type="binding site" evidence="8">
    <location>
        <begin position="232"/>
        <end position="233"/>
    </location>
    <ligand>
        <name>substrate</name>
    </ligand>
</feature>
<dbReference type="EMBL" id="CP005996">
    <property type="protein sequence ID" value="AGS39349.1"/>
    <property type="molecule type" value="Genomic_DNA"/>
</dbReference>
<keyword evidence="6 8" id="KW-0324">Glycolysis</keyword>
<evidence type="ECO:0000256" key="7">
    <source>
        <dbReference type="ARBA" id="ARBA00023235"/>
    </source>
</evidence>
<dbReference type="PROSITE" id="PS00171">
    <property type="entry name" value="TIM_1"/>
    <property type="match status" value="1"/>
</dbReference>
<feature type="active site" description="Proton acceptor" evidence="8">
    <location>
        <position position="166"/>
    </location>
</feature>
<dbReference type="UniPathway" id="UPA00109">
    <property type="reaction ID" value="UER00189"/>
</dbReference>
<keyword evidence="4 8" id="KW-0312">Gluconeogenesis</keyword>
<dbReference type="SUPFAM" id="SSF51351">
    <property type="entry name" value="Triosephosphate isomerase (TIM)"/>
    <property type="match status" value="1"/>
</dbReference>
<reference evidence="11" key="2">
    <citation type="journal article" date="2016" name="Environ. Microbiol. Rep.">
        <title>Analysis of defence systems and a conjugative IncP-1 plasmid in the marine polyaromatic hydrocarbons-degrading bacterium Cycloclasticus sp. 78-ME.</title>
        <authorList>
            <person name="Yakimov M.M."/>
            <person name="Crisafi F."/>
            <person name="Messina E."/>
            <person name="Smedile F."/>
            <person name="Lopatina A."/>
            <person name="Denaro R."/>
            <person name="Pieper D.H."/>
            <person name="Golyshin P.N."/>
            <person name="Giuliano L."/>
        </authorList>
    </citation>
    <scope>NUCLEOTIDE SEQUENCE [LARGE SCALE GENOMIC DNA]</scope>
    <source>
        <strain evidence="11">78-ME</strain>
    </source>
</reference>
<dbReference type="GO" id="GO:0006094">
    <property type="term" value="P:gluconeogenesis"/>
    <property type="evidence" value="ECO:0007669"/>
    <property type="project" value="UniProtKB-UniRule"/>
</dbReference>
<keyword evidence="5 8" id="KW-0963">Cytoplasm</keyword>
<evidence type="ECO:0000256" key="5">
    <source>
        <dbReference type="ARBA" id="ARBA00022490"/>
    </source>
</evidence>
<dbReference type="EC" id="5.3.1.1" evidence="8 9"/>
<dbReference type="RefSeq" id="WP_020932304.1">
    <property type="nucleotide sequence ID" value="NC_021917.1"/>
</dbReference>
<proteinExistence type="inferred from homology"/>
<feature type="binding site" evidence="8">
    <location>
        <begin position="9"/>
        <end position="11"/>
    </location>
    <ligand>
        <name>substrate</name>
    </ligand>
</feature>
<dbReference type="Proteomes" id="UP000015380">
    <property type="component" value="Chromosome"/>
</dbReference>
<dbReference type="InterPro" id="IPR013785">
    <property type="entry name" value="Aldolase_TIM"/>
</dbReference>
<dbReference type="PANTHER" id="PTHR21139:SF42">
    <property type="entry name" value="TRIOSEPHOSPHATE ISOMERASE"/>
    <property type="match status" value="1"/>
</dbReference>
<dbReference type="CDD" id="cd00311">
    <property type="entry name" value="TIM"/>
    <property type="match status" value="1"/>
</dbReference>
<dbReference type="UniPathway" id="UPA00138"/>
<organism evidence="10 11">
    <name type="scientific">Cycloclasticus zancles 78-ME</name>
    <dbReference type="NCBI Taxonomy" id="1198232"/>
    <lineage>
        <taxon>Bacteria</taxon>
        <taxon>Pseudomonadati</taxon>
        <taxon>Pseudomonadota</taxon>
        <taxon>Gammaproteobacteria</taxon>
        <taxon>Thiotrichales</taxon>
        <taxon>Piscirickettsiaceae</taxon>
        <taxon>Cycloclasticus</taxon>
    </lineage>
</organism>
<dbReference type="GO" id="GO:0019563">
    <property type="term" value="P:glycerol catabolic process"/>
    <property type="evidence" value="ECO:0007669"/>
    <property type="project" value="TreeGrafter"/>
</dbReference>
<evidence type="ECO:0000256" key="8">
    <source>
        <dbReference type="HAMAP-Rule" id="MF_00147"/>
    </source>
</evidence>
<feature type="active site" description="Electrophile" evidence="8">
    <location>
        <position position="95"/>
    </location>
</feature>
<keyword evidence="11" id="KW-1185">Reference proteome</keyword>
<evidence type="ECO:0000313" key="10">
    <source>
        <dbReference type="EMBL" id="AGS39349.1"/>
    </source>
</evidence>
<evidence type="ECO:0000256" key="3">
    <source>
        <dbReference type="ARBA" id="ARBA00007422"/>
    </source>
</evidence>
<dbReference type="GO" id="GO:0004807">
    <property type="term" value="F:triose-phosphate isomerase activity"/>
    <property type="evidence" value="ECO:0007669"/>
    <property type="project" value="UniProtKB-UniRule"/>
</dbReference>
<comment type="function">
    <text evidence="8">Involved in the gluconeogenesis. Catalyzes stereospecifically the conversion of dihydroxyacetone phosphate (DHAP) to D-glyceraldehyde-3-phosphate (G3P).</text>
</comment>
<dbReference type="Pfam" id="PF00121">
    <property type="entry name" value="TIM"/>
    <property type="match status" value="1"/>
</dbReference>
<dbReference type="GO" id="GO:0006096">
    <property type="term" value="P:glycolytic process"/>
    <property type="evidence" value="ECO:0007669"/>
    <property type="project" value="UniProtKB-UniRule"/>
</dbReference>
<evidence type="ECO:0000256" key="2">
    <source>
        <dbReference type="ARBA" id="ARBA00004939"/>
    </source>
</evidence>